<dbReference type="Gene3D" id="3.40.50.10860">
    <property type="entry name" value="Leucine Dehydrogenase, chain A, domain 1"/>
    <property type="match status" value="1"/>
</dbReference>
<dbReference type="HAMAP" id="MF_00222">
    <property type="entry name" value="Shikimate_DH_AroE"/>
    <property type="match status" value="1"/>
</dbReference>
<dbReference type="InterPro" id="IPR041121">
    <property type="entry name" value="SDH_C"/>
</dbReference>
<evidence type="ECO:0000313" key="12">
    <source>
        <dbReference type="EMBL" id="MFC4411053.1"/>
    </source>
</evidence>
<comment type="pathway">
    <text evidence="1 8">Metabolic intermediate biosynthesis; chorismate biosynthesis; chorismate from D-erythrose 4-phosphate and phosphoenolpyruvate: step 4/7.</text>
</comment>
<feature type="binding site" evidence="8">
    <location>
        <position position="240"/>
    </location>
    <ligand>
        <name>NADP(+)</name>
        <dbReference type="ChEBI" id="CHEBI:58349"/>
    </ligand>
</feature>
<feature type="binding site" evidence="8">
    <location>
        <position position="217"/>
    </location>
    <ligand>
        <name>NADP(+)</name>
        <dbReference type="ChEBI" id="CHEBI:58349"/>
    </ligand>
</feature>
<accession>A0ABV8X542</accession>
<evidence type="ECO:0000256" key="8">
    <source>
        <dbReference type="HAMAP-Rule" id="MF_00222"/>
    </source>
</evidence>
<evidence type="ECO:0000256" key="3">
    <source>
        <dbReference type="ARBA" id="ARBA00022605"/>
    </source>
</evidence>
<feature type="binding site" evidence="8">
    <location>
        <position position="247"/>
    </location>
    <ligand>
        <name>shikimate</name>
        <dbReference type="ChEBI" id="CHEBI:36208"/>
    </ligand>
</feature>
<feature type="domain" description="Quinate/shikimate 5-dehydrogenase/glutamyl-tRNA reductase" evidence="9">
    <location>
        <begin position="118"/>
        <end position="193"/>
    </location>
</feature>
<dbReference type="EC" id="1.1.1.25" evidence="2 8"/>
<comment type="caution">
    <text evidence="8">Lacks conserved residue(s) required for the propagation of feature annotation.</text>
</comment>
<evidence type="ECO:0000256" key="7">
    <source>
        <dbReference type="ARBA" id="ARBA00049442"/>
    </source>
</evidence>
<gene>
    <name evidence="8 12" type="primary">aroE</name>
    <name evidence="12" type="ORF">ACFOZY_11550</name>
</gene>
<dbReference type="SUPFAM" id="SSF53223">
    <property type="entry name" value="Aminoacid dehydrogenase-like, N-terminal domain"/>
    <property type="match status" value="1"/>
</dbReference>
<comment type="similarity">
    <text evidence="8">Belongs to the shikimate dehydrogenase family.</text>
</comment>
<feature type="binding site" evidence="8">
    <location>
        <position position="103"/>
    </location>
    <ligand>
        <name>shikimate</name>
        <dbReference type="ChEBI" id="CHEBI:36208"/>
    </ligand>
</feature>
<feature type="binding site" evidence="8">
    <location>
        <position position="219"/>
    </location>
    <ligand>
        <name>shikimate</name>
        <dbReference type="ChEBI" id="CHEBI:36208"/>
    </ligand>
</feature>
<evidence type="ECO:0000256" key="4">
    <source>
        <dbReference type="ARBA" id="ARBA00022857"/>
    </source>
</evidence>
<dbReference type="Gene3D" id="3.40.50.720">
    <property type="entry name" value="NAD(P)-binding Rossmann-like Domain"/>
    <property type="match status" value="1"/>
</dbReference>
<dbReference type="GO" id="GO:0004764">
    <property type="term" value="F:shikimate 3-dehydrogenase (NADP+) activity"/>
    <property type="evidence" value="ECO:0007669"/>
    <property type="project" value="UniProtKB-EC"/>
</dbReference>
<comment type="subunit">
    <text evidence="8">Homodimer.</text>
</comment>
<dbReference type="InterPro" id="IPR013708">
    <property type="entry name" value="Shikimate_DH-bd_N"/>
</dbReference>
<feature type="domain" description="Shikimate dehydrogenase substrate binding N-terminal" evidence="10">
    <location>
        <begin position="7"/>
        <end position="89"/>
    </location>
</feature>
<proteinExistence type="inferred from homology"/>
<dbReference type="InterPro" id="IPR036291">
    <property type="entry name" value="NAD(P)-bd_dom_sf"/>
</dbReference>
<keyword evidence="3 8" id="KW-0028">Amino-acid biosynthesis</keyword>
<evidence type="ECO:0000256" key="2">
    <source>
        <dbReference type="ARBA" id="ARBA00012962"/>
    </source>
</evidence>
<dbReference type="Proteomes" id="UP001595817">
    <property type="component" value="Unassembled WGS sequence"/>
</dbReference>
<dbReference type="RefSeq" id="WP_378155571.1">
    <property type="nucleotide sequence ID" value="NZ_JBHSEC010000019.1"/>
</dbReference>
<comment type="caution">
    <text evidence="12">The sequence shown here is derived from an EMBL/GenBank/DDBJ whole genome shotgun (WGS) entry which is preliminary data.</text>
</comment>
<feature type="binding site" evidence="8">
    <location>
        <begin position="15"/>
        <end position="17"/>
    </location>
    <ligand>
        <name>shikimate</name>
        <dbReference type="ChEBI" id="CHEBI:36208"/>
    </ligand>
</feature>
<dbReference type="Pfam" id="PF08501">
    <property type="entry name" value="Shikimate_dh_N"/>
    <property type="match status" value="1"/>
</dbReference>
<evidence type="ECO:0000313" key="13">
    <source>
        <dbReference type="Proteomes" id="UP001595817"/>
    </source>
</evidence>
<evidence type="ECO:0000256" key="5">
    <source>
        <dbReference type="ARBA" id="ARBA00023002"/>
    </source>
</evidence>
<feature type="domain" description="SDH C-terminal" evidence="11">
    <location>
        <begin position="240"/>
        <end position="269"/>
    </location>
</feature>
<feature type="active site" description="Proton acceptor" evidence="8">
    <location>
        <position position="66"/>
    </location>
</feature>
<feature type="binding site" evidence="8">
    <location>
        <begin position="128"/>
        <end position="132"/>
    </location>
    <ligand>
        <name>NADP(+)</name>
        <dbReference type="ChEBI" id="CHEBI:58349"/>
    </ligand>
</feature>
<dbReference type="InterPro" id="IPR011342">
    <property type="entry name" value="Shikimate_DH"/>
</dbReference>
<keyword evidence="5 8" id="KW-0560">Oxidoreductase</keyword>
<reference evidence="13" key="1">
    <citation type="journal article" date="2019" name="Int. J. Syst. Evol. Microbiol.">
        <title>The Global Catalogue of Microorganisms (GCM) 10K type strain sequencing project: providing services to taxonomists for standard genome sequencing and annotation.</title>
        <authorList>
            <consortium name="The Broad Institute Genomics Platform"/>
            <consortium name="The Broad Institute Genome Sequencing Center for Infectious Disease"/>
            <person name="Wu L."/>
            <person name="Ma J."/>
        </authorList>
    </citation>
    <scope>NUCLEOTIDE SEQUENCE [LARGE SCALE GENOMIC DNA]</scope>
    <source>
        <strain evidence="13">CCUG 59778</strain>
    </source>
</reference>
<dbReference type="InterPro" id="IPR022893">
    <property type="entry name" value="Shikimate_DH_fam"/>
</dbReference>
<dbReference type="InterPro" id="IPR046346">
    <property type="entry name" value="Aminoacid_DH-like_N_sf"/>
</dbReference>
<evidence type="ECO:0000259" key="11">
    <source>
        <dbReference type="Pfam" id="PF18317"/>
    </source>
</evidence>
<keyword evidence="4 8" id="KW-0521">NADP</keyword>
<organism evidence="12 13">
    <name type="scientific">Chungangia koreensis</name>
    <dbReference type="NCBI Taxonomy" id="752657"/>
    <lineage>
        <taxon>Bacteria</taxon>
        <taxon>Bacillati</taxon>
        <taxon>Bacillota</taxon>
        <taxon>Bacilli</taxon>
        <taxon>Lactobacillales</taxon>
        <taxon>Chungangia</taxon>
    </lineage>
</organism>
<feature type="binding site" evidence="8">
    <location>
        <begin position="152"/>
        <end position="157"/>
    </location>
    <ligand>
        <name>NADP(+)</name>
        <dbReference type="ChEBI" id="CHEBI:58349"/>
    </ligand>
</feature>
<dbReference type="CDD" id="cd01065">
    <property type="entry name" value="NAD_bind_Shikimate_DH"/>
    <property type="match status" value="1"/>
</dbReference>
<dbReference type="EMBL" id="JBHSEC010000019">
    <property type="protein sequence ID" value="MFC4411053.1"/>
    <property type="molecule type" value="Genomic_DNA"/>
</dbReference>
<dbReference type="InterPro" id="IPR006151">
    <property type="entry name" value="Shikm_DH/Glu-tRNA_Rdtase"/>
</dbReference>
<keyword evidence="13" id="KW-1185">Reference proteome</keyword>
<dbReference type="NCBIfam" id="TIGR00507">
    <property type="entry name" value="aroE"/>
    <property type="match status" value="1"/>
</dbReference>
<comment type="catalytic activity">
    <reaction evidence="7 8">
        <text>shikimate + NADP(+) = 3-dehydroshikimate + NADPH + H(+)</text>
        <dbReference type="Rhea" id="RHEA:17737"/>
        <dbReference type="ChEBI" id="CHEBI:15378"/>
        <dbReference type="ChEBI" id="CHEBI:16630"/>
        <dbReference type="ChEBI" id="CHEBI:36208"/>
        <dbReference type="ChEBI" id="CHEBI:57783"/>
        <dbReference type="ChEBI" id="CHEBI:58349"/>
        <dbReference type="EC" id="1.1.1.25"/>
    </reaction>
</comment>
<dbReference type="Pfam" id="PF18317">
    <property type="entry name" value="SDH_C"/>
    <property type="match status" value="1"/>
</dbReference>
<name>A0ABV8X542_9LACT</name>
<keyword evidence="6 8" id="KW-0057">Aromatic amino acid biosynthesis</keyword>
<evidence type="ECO:0000256" key="1">
    <source>
        <dbReference type="ARBA" id="ARBA00004871"/>
    </source>
</evidence>
<sequence length="280" mass="30777">MKKWFGVIGDPISHSLSPFMHDQWFRENHLDATYLPIRVSTERLGTAVESLRLLGASGWNVTIPHKTSIIPFLDGLDPMASKMGAVNTVVRNEKDELIGYNTDGLGFVRSLEEEIGLNEKQSSILVIGAGGAARGIVHALSESGYEHITIANRTIEKASLLIDEIGRGEALSLQEAEIRLSQFHIIIQTTSAGMKTDQAKLPLSMERMRSDCIAADIVYNPLETPFLKIASEKGGRTISGIGMFVHQGAIAFNYWTGIEPDTLSMKQKVTEHLGGKYVNR</sequence>
<dbReference type="PANTHER" id="PTHR21089:SF1">
    <property type="entry name" value="BIFUNCTIONAL 3-DEHYDROQUINATE DEHYDRATASE_SHIKIMATE DEHYDROGENASE, CHLOROPLASTIC"/>
    <property type="match status" value="1"/>
</dbReference>
<evidence type="ECO:0000259" key="9">
    <source>
        <dbReference type="Pfam" id="PF01488"/>
    </source>
</evidence>
<evidence type="ECO:0000259" key="10">
    <source>
        <dbReference type="Pfam" id="PF08501"/>
    </source>
</evidence>
<dbReference type="Pfam" id="PF01488">
    <property type="entry name" value="Shikimate_DH"/>
    <property type="match status" value="1"/>
</dbReference>
<feature type="binding site" evidence="8">
    <location>
        <position position="62"/>
    </location>
    <ligand>
        <name>shikimate</name>
        <dbReference type="ChEBI" id="CHEBI:36208"/>
    </ligand>
</feature>
<dbReference type="SUPFAM" id="SSF51735">
    <property type="entry name" value="NAD(P)-binding Rossmann-fold domains"/>
    <property type="match status" value="1"/>
</dbReference>
<comment type="function">
    <text evidence="8">Involved in the biosynthesis of the chorismate, which leads to the biosynthesis of aromatic amino acids. Catalyzes the reversible NADPH linked reduction of 3-dehydroshikimate (DHSA) to yield shikimate (SA).</text>
</comment>
<evidence type="ECO:0000256" key="6">
    <source>
        <dbReference type="ARBA" id="ARBA00023141"/>
    </source>
</evidence>
<protein>
    <recommendedName>
        <fullName evidence="2 8">Shikimate dehydrogenase (NADP(+))</fullName>
        <shortName evidence="8">SDH</shortName>
        <ecNumber evidence="2 8">1.1.1.25</ecNumber>
    </recommendedName>
</protein>
<dbReference type="PANTHER" id="PTHR21089">
    <property type="entry name" value="SHIKIMATE DEHYDROGENASE"/>
    <property type="match status" value="1"/>
</dbReference>
<dbReference type="NCBIfam" id="NF001319">
    <property type="entry name" value="PRK00258.3-3"/>
    <property type="match status" value="1"/>
</dbReference>
<feature type="binding site" evidence="8">
    <location>
        <position position="87"/>
    </location>
    <ligand>
        <name>shikimate</name>
        <dbReference type="ChEBI" id="CHEBI:36208"/>
    </ligand>
</feature>